<proteinExistence type="predicted"/>
<evidence type="ECO:0000313" key="3">
    <source>
        <dbReference type="Proteomes" id="UP001054837"/>
    </source>
</evidence>
<name>A0AAV4WJC9_9ARAC</name>
<dbReference type="EMBL" id="BPLQ01014740">
    <property type="protein sequence ID" value="GIY82742.1"/>
    <property type="molecule type" value="Genomic_DNA"/>
</dbReference>
<accession>A0AAV4WJC9</accession>
<reference evidence="2 3" key="1">
    <citation type="submission" date="2021-06" db="EMBL/GenBank/DDBJ databases">
        <title>Caerostris darwini draft genome.</title>
        <authorList>
            <person name="Kono N."/>
            <person name="Arakawa K."/>
        </authorList>
    </citation>
    <scope>NUCLEOTIDE SEQUENCE [LARGE SCALE GENOMIC DNA]</scope>
</reference>
<sequence length="115" mass="12720">MAISTTDTDDTAMLWGVFAAGFFIVFFICCLYFKCIALREVRIGGNERDSLRVFTSVTPTAEDFSFGSFTFTDDFTSEIDRRTASENYGNIAANAIECDAVSESLTSTEPQEPHP</sequence>
<gene>
    <name evidence="2" type="ORF">CDAR_608441</name>
</gene>
<evidence type="ECO:0000256" key="1">
    <source>
        <dbReference type="SAM" id="Phobius"/>
    </source>
</evidence>
<keyword evidence="1" id="KW-1133">Transmembrane helix</keyword>
<dbReference type="Proteomes" id="UP001054837">
    <property type="component" value="Unassembled WGS sequence"/>
</dbReference>
<keyword evidence="1" id="KW-0472">Membrane</keyword>
<organism evidence="2 3">
    <name type="scientific">Caerostris darwini</name>
    <dbReference type="NCBI Taxonomy" id="1538125"/>
    <lineage>
        <taxon>Eukaryota</taxon>
        <taxon>Metazoa</taxon>
        <taxon>Ecdysozoa</taxon>
        <taxon>Arthropoda</taxon>
        <taxon>Chelicerata</taxon>
        <taxon>Arachnida</taxon>
        <taxon>Araneae</taxon>
        <taxon>Araneomorphae</taxon>
        <taxon>Entelegynae</taxon>
        <taxon>Araneoidea</taxon>
        <taxon>Araneidae</taxon>
        <taxon>Caerostris</taxon>
    </lineage>
</organism>
<feature type="transmembrane region" description="Helical" evidence="1">
    <location>
        <begin position="12"/>
        <end position="33"/>
    </location>
</feature>
<evidence type="ECO:0000313" key="2">
    <source>
        <dbReference type="EMBL" id="GIY82742.1"/>
    </source>
</evidence>
<keyword evidence="3" id="KW-1185">Reference proteome</keyword>
<dbReference type="AlphaFoldDB" id="A0AAV4WJC9"/>
<evidence type="ECO:0008006" key="4">
    <source>
        <dbReference type="Google" id="ProtNLM"/>
    </source>
</evidence>
<protein>
    <recommendedName>
        <fullName evidence="4">ATP synthase F0 subunit 8</fullName>
    </recommendedName>
</protein>
<comment type="caution">
    <text evidence="2">The sequence shown here is derived from an EMBL/GenBank/DDBJ whole genome shotgun (WGS) entry which is preliminary data.</text>
</comment>
<keyword evidence="1" id="KW-0812">Transmembrane</keyword>